<evidence type="ECO:0000313" key="2">
    <source>
        <dbReference type="EMBL" id="DAD96601.1"/>
    </source>
</evidence>
<keyword evidence="1" id="KW-0472">Membrane</keyword>
<organism evidence="2">
    <name type="scientific">Siphoviridae sp. ctSP74</name>
    <dbReference type="NCBI Taxonomy" id="2826343"/>
    <lineage>
        <taxon>Viruses</taxon>
        <taxon>Duplodnaviria</taxon>
        <taxon>Heunggongvirae</taxon>
        <taxon>Uroviricota</taxon>
        <taxon>Caudoviricetes</taxon>
    </lineage>
</organism>
<keyword evidence="1" id="KW-1133">Transmembrane helix</keyword>
<feature type="transmembrane region" description="Helical" evidence="1">
    <location>
        <begin position="6"/>
        <end position="28"/>
    </location>
</feature>
<proteinExistence type="predicted"/>
<name>A0A8S5NPG6_9CAUD</name>
<protein>
    <submittedName>
        <fullName evidence="2">Uncharacterized protein</fullName>
    </submittedName>
</protein>
<keyword evidence="1" id="KW-0812">Transmembrane</keyword>
<evidence type="ECO:0000256" key="1">
    <source>
        <dbReference type="SAM" id="Phobius"/>
    </source>
</evidence>
<accession>A0A8S5NPG6</accession>
<sequence length="52" mass="5870">MFNLTATSSCVIFALTLNILSVYLFATLTPPLIKLFKFYSSFLKSTILLYTV</sequence>
<reference evidence="2" key="1">
    <citation type="journal article" date="2021" name="Proc. Natl. Acad. Sci. U.S.A.">
        <title>A Catalog of Tens of Thousands of Viruses from Human Metagenomes Reveals Hidden Associations with Chronic Diseases.</title>
        <authorList>
            <person name="Tisza M.J."/>
            <person name="Buck C.B."/>
        </authorList>
    </citation>
    <scope>NUCLEOTIDE SEQUENCE</scope>
    <source>
        <strain evidence="2">CtSP74</strain>
    </source>
</reference>
<dbReference type="EMBL" id="BK015221">
    <property type="protein sequence ID" value="DAD96601.1"/>
    <property type="molecule type" value="Genomic_DNA"/>
</dbReference>